<keyword evidence="5" id="KW-0808">Transferase</keyword>
<protein>
    <submittedName>
        <fullName evidence="5">Putative inactive leucine-rich repeat receptor kinase XIAO</fullName>
    </submittedName>
</protein>
<dbReference type="GO" id="GO:0016301">
    <property type="term" value="F:kinase activity"/>
    <property type="evidence" value="ECO:0007669"/>
    <property type="project" value="UniProtKB-KW"/>
</dbReference>
<evidence type="ECO:0000313" key="5">
    <source>
        <dbReference type="EMBL" id="PQQ13640.1"/>
    </source>
</evidence>
<evidence type="ECO:0000259" key="4">
    <source>
        <dbReference type="Pfam" id="PF08263"/>
    </source>
</evidence>
<feature type="domain" description="Leucine-rich repeat-containing N-terminal plant-type" evidence="4">
    <location>
        <begin position="38"/>
        <end position="61"/>
    </location>
</feature>
<dbReference type="InterPro" id="IPR013210">
    <property type="entry name" value="LRR_N_plant-typ"/>
</dbReference>
<dbReference type="Proteomes" id="UP000250321">
    <property type="component" value="Unassembled WGS sequence"/>
</dbReference>
<evidence type="ECO:0000256" key="1">
    <source>
        <dbReference type="ARBA" id="ARBA00022614"/>
    </source>
</evidence>
<reference evidence="5 6" key="1">
    <citation type="submission" date="2018-02" db="EMBL/GenBank/DDBJ databases">
        <title>Draft genome of wild Prunus yedoensis var. nudiflora.</title>
        <authorList>
            <person name="Baek S."/>
            <person name="Kim J.-H."/>
            <person name="Choi K."/>
            <person name="Kim G.-B."/>
            <person name="Cho A."/>
            <person name="Jang H."/>
            <person name="Shin C.-H."/>
            <person name="Yu H.-J."/>
            <person name="Mun J.-H."/>
        </authorList>
    </citation>
    <scope>NUCLEOTIDE SEQUENCE [LARGE SCALE GENOMIC DNA]</scope>
    <source>
        <strain evidence="6">cv. Jeju island</strain>
        <tissue evidence="5">Leaf</tissue>
    </source>
</reference>
<dbReference type="AlphaFoldDB" id="A0A314Z4J3"/>
<keyword evidence="3" id="KW-0732">Signal</keyword>
<dbReference type="Pfam" id="PF08263">
    <property type="entry name" value="LRRNT_2"/>
    <property type="match status" value="1"/>
</dbReference>
<dbReference type="EMBL" id="PJQY01000290">
    <property type="protein sequence ID" value="PQQ13640.1"/>
    <property type="molecule type" value="Genomic_DNA"/>
</dbReference>
<keyword evidence="5" id="KW-0675">Receptor</keyword>
<accession>A0A314Z4J3</accession>
<gene>
    <name evidence="5" type="ORF">Pyn_28109</name>
</gene>
<evidence type="ECO:0000256" key="2">
    <source>
        <dbReference type="ARBA" id="ARBA00022737"/>
    </source>
</evidence>
<proteinExistence type="predicted"/>
<feature type="chain" id="PRO_5016280794" evidence="3">
    <location>
        <begin position="26"/>
        <end position="93"/>
    </location>
</feature>
<keyword evidence="6" id="KW-1185">Reference proteome</keyword>
<keyword evidence="1" id="KW-0433">Leucine-rich repeat</keyword>
<evidence type="ECO:0000256" key="3">
    <source>
        <dbReference type="SAM" id="SignalP"/>
    </source>
</evidence>
<keyword evidence="2" id="KW-0677">Repeat</keyword>
<comment type="caution">
    <text evidence="5">The sequence shown here is derived from an EMBL/GenBank/DDBJ whole genome shotgun (WGS) entry which is preliminary data.</text>
</comment>
<organism evidence="5 6">
    <name type="scientific">Prunus yedoensis var. nudiflora</name>
    <dbReference type="NCBI Taxonomy" id="2094558"/>
    <lineage>
        <taxon>Eukaryota</taxon>
        <taxon>Viridiplantae</taxon>
        <taxon>Streptophyta</taxon>
        <taxon>Embryophyta</taxon>
        <taxon>Tracheophyta</taxon>
        <taxon>Spermatophyta</taxon>
        <taxon>Magnoliopsida</taxon>
        <taxon>eudicotyledons</taxon>
        <taxon>Gunneridae</taxon>
        <taxon>Pentapetalae</taxon>
        <taxon>rosids</taxon>
        <taxon>fabids</taxon>
        <taxon>Rosales</taxon>
        <taxon>Rosaceae</taxon>
        <taxon>Amygdaloideae</taxon>
        <taxon>Amygdaleae</taxon>
        <taxon>Prunus</taxon>
    </lineage>
</organism>
<name>A0A314Z4J3_PRUYE</name>
<evidence type="ECO:0000313" key="6">
    <source>
        <dbReference type="Proteomes" id="UP000250321"/>
    </source>
</evidence>
<dbReference type="STRING" id="2094558.A0A314Z4J3"/>
<keyword evidence="5" id="KW-0418">Kinase</keyword>
<dbReference type="OrthoDB" id="1738872at2759"/>
<sequence length="93" mass="10142">MKIHHLINISHYLLLSLCSLGIGLASSTGVKAKSICIEEERKALVSFKQDLTDPSGRLSSWEVMIAVAGKGFHVATRPVMLTRSISAIRIQIP</sequence>
<feature type="signal peptide" evidence="3">
    <location>
        <begin position="1"/>
        <end position="25"/>
    </location>
</feature>